<sequence>MTQRDATGSIRPGFSIPSLTRVLAIDCGLPVDDSLYHNWQAVTDFMCHLDDWFDDNASSAGEVERCAVFLERGGSTEAIASLSPRQRTSLLNLRDCLPTTGVQAERAAQELAGHVRGWAAYTAALRRTTSLRTFLALRRQESRHLAALMTAVVPYSTERRRRLSAALAQITIAAQFIDSVVDLDVDRAEGAVQLRVRHARVTLATVAAWESVKCLRYCPGLFPRLVVKGLLLVKNRNGRWNAHRIHA</sequence>
<dbReference type="AlphaFoldDB" id="I0L1Q5"/>
<dbReference type="EMBL" id="CAIE01000022">
    <property type="protein sequence ID" value="CCH17752.1"/>
    <property type="molecule type" value="Genomic_DNA"/>
</dbReference>
<proteinExistence type="predicted"/>
<gene>
    <name evidence="1" type="ORF">MILUP08_42683</name>
</gene>
<name>I0L1Q5_9ACTN</name>
<dbReference type="STRING" id="1150864.MILUP08_42683"/>
<organism evidence="1 2">
    <name type="scientific">Micromonospora lupini str. Lupac 08</name>
    <dbReference type="NCBI Taxonomy" id="1150864"/>
    <lineage>
        <taxon>Bacteria</taxon>
        <taxon>Bacillati</taxon>
        <taxon>Actinomycetota</taxon>
        <taxon>Actinomycetes</taxon>
        <taxon>Micromonosporales</taxon>
        <taxon>Micromonosporaceae</taxon>
        <taxon>Micromonospora</taxon>
    </lineage>
</organism>
<accession>I0L1Q5</accession>
<dbReference type="RefSeq" id="WP_007458636.1">
    <property type="nucleotide sequence ID" value="NZ_HF570108.1"/>
</dbReference>
<protein>
    <submittedName>
        <fullName evidence="1">Uncharacterized protein</fullName>
    </submittedName>
</protein>
<keyword evidence="2" id="KW-1185">Reference proteome</keyword>
<comment type="caution">
    <text evidence="1">The sequence shown here is derived from an EMBL/GenBank/DDBJ whole genome shotgun (WGS) entry which is preliminary data.</text>
</comment>
<evidence type="ECO:0000313" key="2">
    <source>
        <dbReference type="Proteomes" id="UP000003448"/>
    </source>
</evidence>
<reference evidence="2" key="1">
    <citation type="journal article" date="2012" name="J. Bacteriol.">
        <title>Genome Sequence of Micromonospora lupini Lupac 08, Isolated from Root Nodules of Lupinus angustifolius.</title>
        <authorList>
            <person name="Alonso-Vega P."/>
            <person name="Normand P."/>
            <person name="Bacigalupe R."/>
            <person name="Pujic P."/>
            <person name="Lajus A."/>
            <person name="Vallenet D."/>
            <person name="Carro L."/>
            <person name="Coll P."/>
            <person name="Trujillo M.E."/>
        </authorList>
    </citation>
    <scope>NUCLEOTIDE SEQUENCE [LARGE SCALE GENOMIC DNA]</scope>
    <source>
        <strain evidence="2">Lupac 08</strain>
    </source>
</reference>
<dbReference type="Proteomes" id="UP000003448">
    <property type="component" value="Unassembled WGS sequence"/>
</dbReference>
<evidence type="ECO:0000313" key="1">
    <source>
        <dbReference type="EMBL" id="CCH17752.1"/>
    </source>
</evidence>